<keyword evidence="3 8" id="KW-0813">Transport</keyword>
<evidence type="ECO:0000256" key="4">
    <source>
        <dbReference type="ARBA" id="ARBA00022475"/>
    </source>
</evidence>
<gene>
    <name evidence="10" type="ORF">PUP29_11640</name>
</gene>
<dbReference type="GO" id="GO:0015920">
    <property type="term" value="P:lipopolysaccharide transport"/>
    <property type="evidence" value="ECO:0007669"/>
    <property type="project" value="TreeGrafter"/>
</dbReference>
<evidence type="ECO:0000313" key="10">
    <source>
        <dbReference type="EMBL" id="XCC62169.1"/>
    </source>
</evidence>
<proteinExistence type="inferred from homology"/>
<dbReference type="InterPro" id="IPR013525">
    <property type="entry name" value="ABC2_TM"/>
</dbReference>
<feature type="transmembrane region" description="Helical" evidence="8">
    <location>
        <begin position="106"/>
        <end position="127"/>
    </location>
</feature>
<dbReference type="EMBL" id="CP117826">
    <property type="protein sequence ID" value="XCC62169.1"/>
    <property type="molecule type" value="Genomic_DNA"/>
</dbReference>
<feature type="transmembrane region" description="Helical" evidence="8">
    <location>
        <begin position="169"/>
        <end position="188"/>
    </location>
</feature>
<evidence type="ECO:0000259" key="9">
    <source>
        <dbReference type="PROSITE" id="PS51012"/>
    </source>
</evidence>
<feature type="domain" description="ABC transmembrane type-2" evidence="9">
    <location>
        <begin position="25"/>
        <end position="248"/>
    </location>
</feature>
<dbReference type="Pfam" id="PF01061">
    <property type="entry name" value="ABC2_membrane"/>
    <property type="match status" value="1"/>
</dbReference>
<evidence type="ECO:0000256" key="5">
    <source>
        <dbReference type="ARBA" id="ARBA00022692"/>
    </source>
</evidence>
<feature type="transmembrane region" description="Helical" evidence="8">
    <location>
        <begin position="57"/>
        <end position="85"/>
    </location>
</feature>
<dbReference type="AlphaFoldDB" id="A0AAU8A8L9"/>
<comment type="subcellular location">
    <subcellularLocation>
        <location evidence="1 8">Cell membrane</location>
        <topology evidence="1 8">Multi-pass membrane protein</topology>
    </subcellularLocation>
</comment>
<keyword evidence="5 8" id="KW-0812">Transmembrane</keyword>
<feature type="transmembrane region" description="Helical" evidence="8">
    <location>
        <begin position="228"/>
        <end position="245"/>
    </location>
</feature>
<keyword evidence="6 8" id="KW-1133">Transmembrane helix</keyword>
<keyword evidence="7 8" id="KW-0472">Membrane</keyword>
<evidence type="ECO:0000256" key="1">
    <source>
        <dbReference type="ARBA" id="ARBA00004651"/>
    </source>
</evidence>
<protein>
    <recommendedName>
        <fullName evidence="8">Transport permease protein</fullName>
    </recommendedName>
</protein>
<feature type="transmembrane region" description="Helical" evidence="8">
    <location>
        <begin position="20"/>
        <end position="45"/>
    </location>
</feature>
<dbReference type="PROSITE" id="PS51012">
    <property type="entry name" value="ABC_TM2"/>
    <property type="match status" value="1"/>
</dbReference>
<sequence>MRTNGNLVLKLAKNDIKSRYAGSFFGMVWAFVQPLMTMLVFWFVFQVGFKNPPVENVPFILWFAAGYIPWIYFNDGILSSSNCLFEYHYLVKMIRFPIMNLPFIKILSSLFIHIFFIAFLFILYTIYGYTFSPMWFQAFYYSACITFLMTGLSWIVSSVTVFFKDFGQIVNIILQLGFWATPIFWAPANMNPGIVAILKYNPLYYIVEGYRDSFINGVGFWEHGALTIYFWIVSAVVFVVGILLFRKLRPHFADII</sequence>
<dbReference type="GO" id="GO:0140359">
    <property type="term" value="F:ABC-type transporter activity"/>
    <property type="evidence" value="ECO:0007669"/>
    <property type="project" value="InterPro"/>
</dbReference>
<comment type="similarity">
    <text evidence="2 8">Belongs to the ABC-2 integral membrane protein family.</text>
</comment>
<name>A0AAU8A8L9_9FIRM</name>
<organism evidence="10">
    <name type="scientific">Christensenella massiliensis</name>
    <dbReference type="NCBI Taxonomy" id="1805714"/>
    <lineage>
        <taxon>Bacteria</taxon>
        <taxon>Bacillati</taxon>
        <taxon>Bacillota</taxon>
        <taxon>Clostridia</taxon>
        <taxon>Christensenellales</taxon>
        <taxon>Christensenellaceae</taxon>
        <taxon>Christensenella</taxon>
    </lineage>
</organism>
<dbReference type="PANTHER" id="PTHR30413:SF10">
    <property type="entry name" value="CAPSULE POLYSACCHARIDE EXPORT INNER-MEMBRANE PROTEIN CTRC"/>
    <property type="match status" value="1"/>
</dbReference>
<evidence type="ECO:0000256" key="6">
    <source>
        <dbReference type="ARBA" id="ARBA00022989"/>
    </source>
</evidence>
<evidence type="ECO:0000256" key="3">
    <source>
        <dbReference type="ARBA" id="ARBA00022448"/>
    </source>
</evidence>
<dbReference type="RefSeq" id="WP_353423416.1">
    <property type="nucleotide sequence ID" value="NZ_CP117826.1"/>
</dbReference>
<evidence type="ECO:0000256" key="2">
    <source>
        <dbReference type="ARBA" id="ARBA00007783"/>
    </source>
</evidence>
<dbReference type="InterPro" id="IPR047817">
    <property type="entry name" value="ABC2_TM_bact-type"/>
</dbReference>
<dbReference type="GO" id="GO:0005886">
    <property type="term" value="C:plasma membrane"/>
    <property type="evidence" value="ECO:0007669"/>
    <property type="project" value="UniProtKB-SubCell"/>
</dbReference>
<evidence type="ECO:0000256" key="8">
    <source>
        <dbReference type="RuleBase" id="RU361157"/>
    </source>
</evidence>
<accession>A0AAU8A8L9</accession>
<feature type="transmembrane region" description="Helical" evidence="8">
    <location>
        <begin position="139"/>
        <end position="162"/>
    </location>
</feature>
<evidence type="ECO:0000256" key="7">
    <source>
        <dbReference type="ARBA" id="ARBA00023136"/>
    </source>
</evidence>
<keyword evidence="4 8" id="KW-1003">Cell membrane</keyword>
<dbReference type="PANTHER" id="PTHR30413">
    <property type="entry name" value="INNER MEMBRANE TRANSPORT PERMEASE"/>
    <property type="match status" value="1"/>
</dbReference>
<reference evidence="10" key="1">
    <citation type="submission" date="2023-02" db="EMBL/GenBank/DDBJ databases">
        <title>Gut commensal Christensenella minuta modulates host metabolism via a new class of secondary bile acids.</title>
        <authorList>
            <person name="Liu C."/>
        </authorList>
    </citation>
    <scope>NUCLEOTIDE SEQUENCE</scope>
    <source>
        <strain evidence="10">CA70</strain>
    </source>
</reference>